<organism evidence="12 13">
    <name type="scientific">Spizellomyces punctatus (strain DAOM BR117)</name>
    <dbReference type="NCBI Taxonomy" id="645134"/>
    <lineage>
        <taxon>Eukaryota</taxon>
        <taxon>Fungi</taxon>
        <taxon>Fungi incertae sedis</taxon>
        <taxon>Chytridiomycota</taxon>
        <taxon>Chytridiomycota incertae sedis</taxon>
        <taxon>Chytridiomycetes</taxon>
        <taxon>Spizellomycetales</taxon>
        <taxon>Spizellomycetaceae</taxon>
        <taxon>Spizellomyces</taxon>
    </lineage>
</organism>
<evidence type="ECO:0000256" key="9">
    <source>
        <dbReference type="SAM" id="MobiDB-lite"/>
    </source>
</evidence>
<dbReference type="InterPro" id="IPR027417">
    <property type="entry name" value="P-loop_NTPase"/>
</dbReference>
<dbReference type="PANTHER" id="PTHR19241">
    <property type="entry name" value="ATP-BINDING CASSETTE TRANSPORTER"/>
    <property type="match status" value="1"/>
</dbReference>
<keyword evidence="13" id="KW-1185">Reference proteome</keyword>
<dbReference type="InterPro" id="IPR003439">
    <property type="entry name" value="ABC_transporter-like_ATP-bd"/>
</dbReference>
<keyword evidence="8 10" id="KW-0472">Membrane</keyword>
<dbReference type="eggNOG" id="KOG0065">
    <property type="taxonomic scope" value="Eukaryota"/>
</dbReference>
<dbReference type="InterPro" id="IPR003593">
    <property type="entry name" value="AAA+_ATPase"/>
</dbReference>
<evidence type="ECO:0000313" key="13">
    <source>
        <dbReference type="Proteomes" id="UP000053201"/>
    </source>
</evidence>
<keyword evidence="3" id="KW-0813">Transport</keyword>
<dbReference type="GO" id="GO:0016020">
    <property type="term" value="C:membrane"/>
    <property type="evidence" value="ECO:0007669"/>
    <property type="project" value="UniProtKB-SubCell"/>
</dbReference>
<dbReference type="OMA" id="PYCFLAT"/>
<evidence type="ECO:0000313" key="12">
    <source>
        <dbReference type="EMBL" id="KNC96342.1"/>
    </source>
</evidence>
<name>A0A0L0H541_SPIPD</name>
<sequence>MESVSGPPRYNAADAVSTGGVPTLRDAFGDVNDGARPIEDDDQQGQQVNVDEGVSEFHRAELELRRTLTRDPSMKSSKTNKTNKVGADDMKIGLTDLEGGADVIVEEGQQFDLKDFLESSVRAASEQGIGRKRMGVVFKGLTVVGEGADASSISNVGDVIVDGLKALNPLSWFRKEQKGTDFDILHELNGVVKDGEMLLVLGRPGSGCSSFLRVMANDTKTYKDIQGVITYGGVPASEFGRFAGEAIYTAEEDTHFPTLTVKETLHFALKTKTPGKRLPDLTRREFRQKVVYMLTNMFGLTKQINTLVGNEWVRGLSGGERKRMTITEAMTARAAVNCWDCSTRGLDAASALDYTRGLRIMSDTLNKTTIASFYQASEDMYQLFDKVMVLDKGRMIFFGPVNRAKKYFQEMGYACEPRKSTPDFLTGITNPNERLYQPGVDRAKVPSNPVDMEAYFKNSDDYRRLKMDISEYESFVEKEQPYREFHDTVLQAKTKGTRASTIYTNNFYEQVKALVARELQLMTGDKASLIGKLILTIIKAFIYATIYVNLPLNANGAFVRGAALFSSLMFNALMSLSELPNAMRGRRILAKHKSYAMYYPSAYHIAAVVADIPNTLLQVFAFSICAYFIEGLRTDAGAFFVFVFTIFVTGLCMTEVFRLCGSVCKSYFSASQLANIILIAALSYNGFLITTDKMHGWFIWLYYINPLGYGFKALLLNEMKGLIFPCTGTEAVPFGPSYTNDLYRTCTLKGQSGNELFVRGEDYVRETFGYKESQMNISIIAIVLFWFLFILLNCIAMEYIDLIEGGYTRQVYKKGKAPKQNDTSELKVSEVATEESDTGFASDTTFTWQDVNYTVPVKGGERQLLDAVEGWIKPGQMTALMGSSGAGKTTLLDVLAKRKTIGRIDGKVFLDGKELGIDFERITGYVEQMDIHNPNQTVREALRFSAMMRQDPSVPIEEKYAYVEKVLDMMEMTQLGDALIGSLDTGRGISVEERKRLTIGMELVGKPRLMFLDEPTSGLDAQSSYNIIKFIRKLADHGMPLVCTIHQPSSILFEHFDRLLLLARGGKTVYFGDIGKDSKVMLDYFERNGARKASTEENPAEYILQVIGAGVSGGKSAIDWADVWKNSPEKKSVTEELNTISKGAGSQPKDPNAREFSTSMGYQLAQVYKRMNLVFWRDTTYNFGRFLNALFVGLFNGFTFYQLGNSTSDLASRIFFIFQLLVLGNSVIILAQPQFMQQRAYFRREYASKFYGFVPFAISIVLTELPYLVITSAFCFIVSYWTAGLGTSAERGFYFFLLLTFYLFYAVSLGQAVAYVSVCPLAEFWKAWMYPLDPYHYLLEGFVVNVLHDVPVQCTDEDFIRFSAPPNTTCYDYTKEFFSIGAPGYIANPNSTTTCDYCQFADGNQYIDVYDWDFGNRWRNLGIFICYWIFNIVVTVFFTYLFRKPKR</sequence>
<feature type="transmembrane region" description="Helical" evidence="10">
    <location>
        <begin position="636"/>
        <end position="657"/>
    </location>
</feature>
<dbReference type="CDD" id="cd03232">
    <property type="entry name" value="ABCG_PDR_domain2"/>
    <property type="match status" value="1"/>
</dbReference>
<feature type="domain" description="ABC transporter" evidence="11">
    <location>
        <begin position="167"/>
        <end position="417"/>
    </location>
</feature>
<feature type="transmembrane region" description="Helical" evidence="10">
    <location>
        <begin position="1252"/>
        <end position="1281"/>
    </location>
</feature>
<dbReference type="InterPro" id="IPR029481">
    <property type="entry name" value="ABC_trans_N"/>
</dbReference>
<dbReference type="GeneID" id="27691417"/>
<dbReference type="GO" id="GO:0016887">
    <property type="term" value="F:ATP hydrolysis activity"/>
    <property type="evidence" value="ECO:0007669"/>
    <property type="project" value="InterPro"/>
</dbReference>
<dbReference type="FunFam" id="3.40.50.300:FF:000054">
    <property type="entry name" value="ABC multidrug transporter atrF"/>
    <property type="match status" value="1"/>
</dbReference>
<dbReference type="Pfam" id="PF14510">
    <property type="entry name" value="ABC_trans_N"/>
    <property type="match status" value="1"/>
</dbReference>
<dbReference type="RefSeq" id="XP_016604382.1">
    <property type="nucleotide sequence ID" value="XM_016756403.1"/>
</dbReference>
<accession>A0A0L0H541</accession>
<feature type="transmembrane region" description="Helical" evidence="10">
    <location>
        <begin position="697"/>
        <end position="715"/>
    </location>
</feature>
<dbReference type="CDD" id="cd03233">
    <property type="entry name" value="ABCG_PDR_domain1"/>
    <property type="match status" value="1"/>
</dbReference>
<evidence type="ECO:0000256" key="3">
    <source>
        <dbReference type="ARBA" id="ARBA00022448"/>
    </source>
</evidence>
<dbReference type="GO" id="GO:0140359">
    <property type="term" value="F:ABC-type transporter activity"/>
    <property type="evidence" value="ECO:0007669"/>
    <property type="project" value="InterPro"/>
</dbReference>
<dbReference type="InterPro" id="IPR013525">
    <property type="entry name" value="ABC2_TM"/>
</dbReference>
<comment type="similarity">
    <text evidence="2">Belongs to the ABC transporter superfamily. ABCG family. PDR (TC 3.A.1.205) subfamily.</text>
</comment>
<feature type="region of interest" description="Disordered" evidence="9">
    <location>
        <begin position="1"/>
        <end position="46"/>
    </location>
</feature>
<keyword evidence="5" id="KW-0547">Nucleotide-binding</keyword>
<dbReference type="InterPro" id="IPR043926">
    <property type="entry name" value="ABCG_dom"/>
</dbReference>
<evidence type="ECO:0000256" key="1">
    <source>
        <dbReference type="ARBA" id="ARBA00004141"/>
    </source>
</evidence>
<proteinExistence type="inferred from homology"/>
<dbReference type="Proteomes" id="UP000053201">
    <property type="component" value="Unassembled WGS sequence"/>
</dbReference>
<keyword evidence="4 10" id="KW-0812">Transmembrane</keyword>
<evidence type="ECO:0000259" key="11">
    <source>
        <dbReference type="PROSITE" id="PS50893"/>
    </source>
</evidence>
<comment type="subcellular location">
    <subcellularLocation>
        <location evidence="1">Membrane</location>
        <topology evidence="1">Multi-pass membrane protein</topology>
    </subcellularLocation>
</comment>
<dbReference type="Gene3D" id="3.40.50.300">
    <property type="entry name" value="P-loop containing nucleotide triphosphate hydrolases"/>
    <property type="match status" value="2"/>
</dbReference>
<dbReference type="Pfam" id="PF19055">
    <property type="entry name" value="ABC2_membrane_7"/>
    <property type="match status" value="2"/>
</dbReference>
<dbReference type="GO" id="GO:0005524">
    <property type="term" value="F:ATP binding"/>
    <property type="evidence" value="ECO:0007669"/>
    <property type="project" value="UniProtKB-KW"/>
</dbReference>
<keyword evidence="7 10" id="KW-1133">Transmembrane helix</keyword>
<feature type="transmembrane region" description="Helical" evidence="10">
    <location>
        <begin position="1186"/>
        <end position="1204"/>
    </location>
</feature>
<feature type="transmembrane region" description="Helical" evidence="10">
    <location>
        <begin position="1421"/>
        <end position="1442"/>
    </location>
</feature>
<evidence type="ECO:0000256" key="4">
    <source>
        <dbReference type="ARBA" id="ARBA00022692"/>
    </source>
</evidence>
<dbReference type="InterPro" id="IPR034001">
    <property type="entry name" value="ABCG_PDR_1"/>
</dbReference>
<dbReference type="InterPro" id="IPR034003">
    <property type="entry name" value="ABCG_PDR_2"/>
</dbReference>
<evidence type="ECO:0000256" key="5">
    <source>
        <dbReference type="ARBA" id="ARBA00022741"/>
    </source>
</evidence>
<dbReference type="Pfam" id="PF06422">
    <property type="entry name" value="PDR_CDR"/>
    <property type="match status" value="2"/>
</dbReference>
<feature type="transmembrane region" description="Helical" evidence="10">
    <location>
        <begin position="557"/>
        <end position="576"/>
    </location>
</feature>
<dbReference type="STRING" id="645134.A0A0L0H541"/>
<protein>
    <recommendedName>
        <fullName evidence="11">ABC transporter domain-containing protein</fullName>
    </recommendedName>
</protein>
<evidence type="ECO:0000256" key="2">
    <source>
        <dbReference type="ARBA" id="ARBA00006012"/>
    </source>
</evidence>
<gene>
    <name evidence="12" type="ORF">SPPG_08243</name>
</gene>
<dbReference type="OrthoDB" id="245989at2759"/>
<dbReference type="SUPFAM" id="SSF52540">
    <property type="entry name" value="P-loop containing nucleoside triphosphate hydrolases"/>
    <property type="match status" value="2"/>
</dbReference>
<dbReference type="Pfam" id="PF00005">
    <property type="entry name" value="ABC_tran"/>
    <property type="match status" value="2"/>
</dbReference>
<evidence type="ECO:0000256" key="8">
    <source>
        <dbReference type="ARBA" id="ARBA00023136"/>
    </source>
</evidence>
<feature type="transmembrane region" description="Helical" evidence="10">
    <location>
        <begin position="777"/>
        <end position="800"/>
    </location>
</feature>
<feature type="transmembrane region" description="Helical" evidence="10">
    <location>
        <begin position="1210"/>
        <end position="1231"/>
    </location>
</feature>
<feature type="transmembrane region" description="Helical" evidence="10">
    <location>
        <begin position="1293"/>
        <end position="1316"/>
    </location>
</feature>
<feature type="transmembrane region" description="Helical" evidence="10">
    <location>
        <begin position="602"/>
        <end position="629"/>
    </location>
</feature>
<keyword evidence="6" id="KW-0067">ATP-binding</keyword>
<feature type="transmembrane region" description="Helical" evidence="10">
    <location>
        <begin position="669"/>
        <end position="690"/>
    </location>
</feature>
<dbReference type="VEuPathDB" id="FungiDB:SPPG_08243"/>
<feature type="transmembrane region" description="Helical" evidence="10">
    <location>
        <begin position="529"/>
        <end position="550"/>
    </location>
</feature>
<dbReference type="EMBL" id="KQ257469">
    <property type="protein sequence ID" value="KNC96342.1"/>
    <property type="molecule type" value="Genomic_DNA"/>
</dbReference>
<dbReference type="InterPro" id="IPR010929">
    <property type="entry name" value="PDR_CDR_ABC"/>
</dbReference>
<evidence type="ECO:0000256" key="7">
    <source>
        <dbReference type="ARBA" id="ARBA00022989"/>
    </source>
</evidence>
<evidence type="ECO:0000256" key="6">
    <source>
        <dbReference type="ARBA" id="ARBA00022840"/>
    </source>
</evidence>
<dbReference type="Pfam" id="PF01061">
    <property type="entry name" value="ABC2_membrane"/>
    <property type="match status" value="2"/>
</dbReference>
<dbReference type="PROSITE" id="PS50893">
    <property type="entry name" value="ABC_TRANSPORTER_2"/>
    <property type="match status" value="2"/>
</dbReference>
<evidence type="ECO:0000256" key="10">
    <source>
        <dbReference type="SAM" id="Phobius"/>
    </source>
</evidence>
<dbReference type="SMART" id="SM00382">
    <property type="entry name" value="AAA"/>
    <property type="match status" value="2"/>
</dbReference>
<reference evidence="12 13" key="1">
    <citation type="submission" date="2009-08" db="EMBL/GenBank/DDBJ databases">
        <title>The Genome Sequence of Spizellomyces punctatus strain DAOM BR117.</title>
        <authorList>
            <consortium name="The Broad Institute Genome Sequencing Platform"/>
            <person name="Russ C."/>
            <person name="Cuomo C."/>
            <person name="Shea T."/>
            <person name="Young S.K."/>
            <person name="Zeng Q."/>
            <person name="Koehrsen M."/>
            <person name="Haas B."/>
            <person name="Borodovsky M."/>
            <person name="Guigo R."/>
            <person name="Alvarado L."/>
            <person name="Berlin A."/>
            <person name="Bochicchio J."/>
            <person name="Borenstein D."/>
            <person name="Chapman S."/>
            <person name="Chen Z."/>
            <person name="Engels R."/>
            <person name="Freedman E."/>
            <person name="Gellesch M."/>
            <person name="Goldberg J."/>
            <person name="Griggs A."/>
            <person name="Gujja S."/>
            <person name="Heiman D."/>
            <person name="Hepburn T."/>
            <person name="Howarth C."/>
            <person name="Jen D."/>
            <person name="Larson L."/>
            <person name="Lewis B."/>
            <person name="Mehta T."/>
            <person name="Park D."/>
            <person name="Pearson M."/>
            <person name="Roberts A."/>
            <person name="Saif S."/>
            <person name="Shenoy N."/>
            <person name="Sisk P."/>
            <person name="Stolte C."/>
            <person name="Sykes S."/>
            <person name="Thomson T."/>
            <person name="Walk T."/>
            <person name="White J."/>
            <person name="Yandava C."/>
            <person name="Burger G."/>
            <person name="Gray M.W."/>
            <person name="Holland P.W.H."/>
            <person name="King N."/>
            <person name="Lang F.B.F."/>
            <person name="Roger A.J."/>
            <person name="Ruiz-Trillo I."/>
            <person name="Lander E."/>
            <person name="Nusbaum C."/>
        </authorList>
    </citation>
    <scope>NUCLEOTIDE SEQUENCE [LARGE SCALE GENOMIC DNA]</scope>
    <source>
        <strain evidence="12 13">DAOM BR117</strain>
    </source>
</reference>
<dbReference type="InParanoid" id="A0A0L0H541"/>
<feature type="domain" description="ABC transporter" evidence="11">
    <location>
        <begin position="846"/>
        <end position="1090"/>
    </location>
</feature>